<keyword evidence="3" id="KW-1185">Reference proteome</keyword>
<evidence type="ECO:0000259" key="1">
    <source>
        <dbReference type="Pfam" id="PF00266"/>
    </source>
</evidence>
<accession>A0A2R4X2T5</accession>
<proteinExistence type="predicted"/>
<evidence type="ECO:0000313" key="3">
    <source>
        <dbReference type="Proteomes" id="UP000244727"/>
    </source>
</evidence>
<dbReference type="InterPro" id="IPR015424">
    <property type="entry name" value="PyrdxlP-dep_Trfase"/>
</dbReference>
<dbReference type="InterPro" id="IPR000192">
    <property type="entry name" value="Aminotrans_V_dom"/>
</dbReference>
<dbReference type="InterPro" id="IPR015422">
    <property type="entry name" value="PyrdxlP-dep_Trfase_small"/>
</dbReference>
<dbReference type="RefSeq" id="WP_108383060.1">
    <property type="nucleotide sequence ID" value="NZ_CP028858.1"/>
</dbReference>
<dbReference type="EMBL" id="CP028858">
    <property type="protein sequence ID" value="AWB28023.1"/>
    <property type="molecule type" value="Genomic_DNA"/>
</dbReference>
<dbReference type="GeneID" id="36512847"/>
<dbReference type="AlphaFoldDB" id="A0A2R4X2T5"/>
<dbReference type="Gene3D" id="3.90.1150.10">
    <property type="entry name" value="Aspartate Aminotransferase, domain 1"/>
    <property type="match status" value="1"/>
</dbReference>
<evidence type="ECO:0000313" key="2">
    <source>
        <dbReference type="EMBL" id="AWB28023.1"/>
    </source>
</evidence>
<sequence>MDPLDLRASVPALADTTYLNYGASGPPSEAVLEAARDAITDHSAAHAGEGPYDYAFDTFDRARAAAADLLGTESECVALTNSTADAITRVADALDLGAGDVVVRSDLEHPANVLPWARLAETRGVEVRVLETRAGRIDRDAYSDAVRDADLVTLQSLTWSHGTRWPIAALVDEAHDAGARVLVDAVQSVGHHPVDVAAWGADAVAAASHKWLLGPWGAGMLAVAPDALDALEPDRVGYRSVERGEGLTFHADARRFELGTASPAPYAGLVAAVETAQAVGVDRVADRIHRLAGRLTDRIPADRLVSPADPESGLVTIDVDDPEATVERLDAADIRIRSLPTPEGTVRASIHAVSTAEEVDRVATALIE</sequence>
<dbReference type="InterPro" id="IPR015421">
    <property type="entry name" value="PyrdxlP-dep_Trfase_major"/>
</dbReference>
<dbReference type="Gene3D" id="3.40.640.10">
    <property type="entry name" value="Type I PLP-dependent aspartate aminotransferase-like (Major domain)"/>
    <property type="match status" value="1"/>
</dbReference>
<feature type="domain" description="Aminotransferase class V" evidence="1">
    <location>
        <begin position="18"/>
        <end position="362"/>
    </location>
</feature>
<reference evidence="2 3" key="1">
    <citation type="submission" date="2018-04" db="EMBL/GenBank/DDBJ databases">
        <title>Halococcoides cellulosivorans gen. nov., sp. nov., an extremely halophilic cellulose-utilizing haloarchaeon from hypersaline lakes.</title>
        <authorList>
            <person name="Sorokin D.Y."/>
            <person name="Toshchakov S.V."/>
            <person name="Samarov N.I."/>
            <person name="Korzhenkov A."/>
            <person name="Kublanov I.V."/>
        </authorList>
    </citation>
    <scope>NUCLEOTIDE SEQUENCE [LARGE SCALE GENOMIC DNA]</scope>
    <source>
        <strain evidence="2 3">HArcel1</strain>
    </source>
</reference>
<protein>
    <submittedName>
        <fullName evidence="2">Cysteine desulfurase</fullName>
    </submittedName>
</protein>
<dbReference type="Proteomes" id="UP000244727">
    <property type="component" value="Chromosome"/>
</dbReference>
<dbReference type="Pfam" id="PF00266">
    <property type="entry name" value="Aminotran_5"/>
    <property type="match status" value="1"/>
</dbReference>
<name>A0A2R4X2T5_9EURY</name>
<dbReference type="SUPFAM" id="SSF53383">
    <property type="entry name" value="PLP-dependent transferases"/>
    <property type="match status" value="1"/>
</dbReference>
<dbReference type="PANTHER" id="PTHR43586:SF15">
    <property type="entry name" value="BLR3095 PROTEIN"/>
    <property type="match status" value="1"/>
</dbReference>
<dbReference type="PANTHER" id="PTHR43586">
    <property type="entry name" value="CYSTEINE DESULFURASE"/>
    <property type="match status" value="1"/>
</dbReference>
<gene>
    <name evidence="2" type="ORF">HARCEL1_10030</name>
</gene>
<dbReference type="KEGG" id="harc:HARCEL1_10030"/>
<organism evidence="2 3">
    <name type="scientific">Halococcoides cellulosivorans</name>
    <dbReference type="NCBI Taxonomy" id="1679096"/>
    <lineage>
        <taxon>Archaea</taxon>
        <taxon>Methanobacteriati</taxon>
        <taxon>Methanobacteriota</taxon>
        <taxon>Stenosarchaea group</taxon>
        <taxon>Halobacteria</taxon>
        <taxon>Halobacteriales</taxon>
        <taxon>Haloarculaceae</taxon>
        <taxon>Halococcoides</taxon>
    </lineage>
</organism>